<gene>
    <name evidence="1" type="ORF">Rai3103_15640</name>
</gene>
<dbReference type="KEGG" id="rain:Rai3103_15640"/>
<proteinExistence type="predicted"/>
<reference evidence="1 2" key="1">
    <citation type="submission" date="2019-10" db="EMBL/GenBank/DDBJ databases">
        <title>Genomic analysis of Raineyella sp. CBA3103.</title>
        <authorList>
            <person name="Roh S.W."/>
        </authorList>
    </citation>
    <scope>NUCLEOTIDE SEQUENCE [LARGE SCALE GENOMIC DNA]</scope>
    <source>
        <strain evidence="1 2">CBA3103</strain>
    </source>
</reference>
<sequence length="185" mass="19579">MSDLGDPVHWLLPPDPDATEAFRDWPAPARHRLALCALLDRIDDVTSTGTRVGVVVAGTTGSPWIGLAARLRSYGAEAQVAGMVPGQATEQMEMPADADSARAGRHGAAMLGPADTPVRHLGVTVTGTPGETPWTGPWMVLTDEGWRAELSPTALLDPVLGLRPGQRLQVMVTLGAEPRVVSAWH</sequence>
<dbReference type="EMBL" id="CP045725">
    <property type="protein sequence ID" value="QGF24821.1"/>
    <property type="molecule type" value="Genomic_DNA"/>
</dbReference>
<keyword evidence="2" id="KW-1185">Reference proteome</keyword>
<evidence type="ECO:0000313" key="2">
    <source>
        <dbReference type="Proteomes" id="UP000386847"/>
    </source>
</evidence>
<dbReference type="AlphaFoldDB" id="A0A5Q2FEK4"/>
<dbReference type="Proteomes" id="UP000386847">
    <property type="component" value="Chromosome"/>
</dbReference>
<accession>A0A5Q2FEK4</accession>
<dbReference type="RefSeq" id="WP_153573350.1">
    <property type="nucleotide sequence ID" value="NZ_CP045725.1"/>
</dbReference>
<protein>
    <submittedName>
        <fullName evidence="1">Uncharacterized protein</fullName>
    </submittedName>
</protein>
<organism evidence="1 2">
    <name type="scientific">Raineyella fluvialis</name>
    <dbReference type="NCBI Taxonomy" id="2662261"/>
    <lineage>
        <taxon>Bacteria</taxon>
        <taxon>Bacillati</taxon>
        <taxon>Actinomycetota</taxon>
        <taxon>Actinomycetes</taxon>
        <taxon>Propionibacteriales</taxon>
        <taxon>Propionibacteriaceae</taxon>
        <taxon>Raineyella</taxon>
    </lineage>
</organism>
<evidence type="ECO:0000313" key="1">
    <source>
        <dbReference type="EMBL" id="QGF24821.1"/>
    </source>
</evidence>
<name>A0A5Q2FEK4_9ACTN</name>